<dbReference type="Proteomes" id="UP000440198">
    <property type="component" value="Unassembled WGS sequence"/>
</dbReference>
<evidence type="ECO:0000313" key="3">
    <source>
        <dbReference type="EMBL" id="KAA5257162.1"/>
    </source>
</evidence>
<proteinExistence type="predicted"/>
<dbReference type="PANTHER" id="PTHR45947">
    <property type="entry name" value="SULFOQUINOVOSYL TRANSFERASE SQD2"/>
    <property type="match status" value="1"/>
</dbReference>
<evidence type="ECO:0000313" key="4">
    <source>
        <dbReference type="Proteomes" id="UP000421791"/>
    </source>
</evidence>
<evidence type="ECO:0000313" key="5">
    <source>
        <dbReference type="Proteomes" id="UP000440198"/>
    </source>
</evidence>
<dbReference type="SUPFAM" id="SSF53756">
    <property type="entry name" value="UDP-Glycosyltransferase/glycogen phosphorylase"/>
    <property type="match status" value="1"/>
</dbReference>
<dbReference type="AlphaFoldDB" id="A0A7J4YN99"/>
<keyword evidence="5" id="KW-1185">Reference proteome</keyword>
<gene>
    <name evidence="3" type="ORF">F2Z09_11095</name>
    <name evidence="2" type="ORF">F2Z22_12085</name>
</gene>
<protein>
    <submittedName>
        <fullName evidence="2">Glycosyltransferase family 4 protein</fullName>
    </submittedName>
</protein>
<evidence type="ECO:0000259" key="1">
    <source>
        <dbReference type="Pfam" id="PF00534"/>
    </source>
</evidence>
<dbReference type="Proteomes" id="UP000421791">
    <property type="component" value="Unassembled WGS sequence"/>
</dbReference>
<dbReference type="InterPro" id="IPR050194">
    <property type="entry name" value="Glycosyltransferase_grp1"/>
</dbReference>
<organism evidence="2 4">
    <name type="scientific">Bacteroides finegoldii</name>
    <dbReference type="NCBI Taxonomy" id="338188"/>
    <lineage>
        <taxon>Bacteria</taxon>
        <taxon>Pseudomonadati</taxon>
        <taxon>Bacteroidota</taxon>
        <taxon>Bacteroidia</taxon>
        <taxon>Bacteroidales</taxon>
        <taxon>Bacteroidaceae</taxon>
        <taxon>Bacteroides</taxon>
    </lineage>
</organism>
<dbReference type="PANTHER" id="PTHR45947:SF3">
    <property type="entry name" value="SULFOQUINOVOSYL TRANSFERASE SQD2"/>
    <property type="match status" value="1"/>
</dbReference>
<dbReference type="Pfam" id="PF00534">
    <property type="entry name" value="Glycos_transf_1"/>
    <property type="match status" value="1"/>
</dbReference>
<keyword evidence="2" id="KW-0808">Transferase</keyword>
<name>A0A7J4YN99_9BACE</name>
<dbReference type="EMBL" id="VWAK01000018">
    <property type="protein sequence ID" value="KAA5229859.1"/>
    <property type="molecule type" value="Genomic_DNA"/>
</dbReference>
<feature type="domain" description="Glycosyl transferase family 1" evidence="1">
    <location>
        <begin position="174"/>
        <end position="311"/>
    </location>
</feature>
<dbReference type="RefSeq" id="WP_007755368.1">
    <property type="nucleotide sequence ID" value="NZ_CAUFJA010000004.1"/>
</dbReference>
<sequence>MKTKKIKVFLGGYVNYTNAQNLNCRALAKYLNKGKIECAAMLFPNGNLSVDSDLVGIKLFKCLRPQCYFRYLTYLRGIMWCDVAYLPKGEIWEFCSRCLKWFGKKSFTTVEGVISGTNLDKSIVSYGSKEAIVNVYSFTTKTYAITKYMSEKNKELLGINSDGVLYLGIDTELFQPQSRPRDKLHNIAFIGNNIRYKGIDDFYAIAEKFPELTFHIVGGGIGYDVVEEIGSKGLRNCVYHGLMDHTQISEFLKGIDLHIFPSRSEGFPKVTLETAAMGVPSIVYSDYGASEWITTGKNGYVVDKIDDIEVILKDLQQSPWKLNTLADEAIKLAESFDWRVLIKDWEKVIENLVR</sequence>
<dbReference type="GeneID" id="92987797"/>
<dbReference type="EMBL" id="VWAG01000017">
    <property type="protein sequence ID" value="KAA5257162.1"/>
    <property type="molecule type" value="Genomic_DNA"/>
</dbReference>
<reference evidence="4 5" key="1">
    <citation type="journal article" date="2019" name="Nat. Med.">
        <title>A library of human gut bacterial isolates paired with longitudinal multiomics data enables mechanistic microbiome research.</title>
        <authorList>
            <person name="Poyet M."/>
            <person name="Groussin M."/>
            <person name="Gibbons S.M."/>
            <person name="Avila-Pacheco J."/>
            <person name="Jiang X."/>
            <person name="Kearney S.M."/>
            <person name="Perrotta A.R."/>
            <person name="Berdy B."/>
            <person name="Zhao S."/>
            <person name="Lieberman T.D."/>
            <person name="Swanson P.K."/>
            <person name="Smith M."/>
            <person name="Roesemann S."/>
            <person name="Alexander J.E."/>
            <person name="Rich S.A."/>
            <person name="Livny J."/>
            <person name="Vlamakis H."/>
            <person name="Clish C."/>
            <person name="Bullock K."/>
            <person name="Deik A."/>
            <person name="Scott J."/>
            <person name="Pierce K.A."/>
            <person name="Xavier R.J."/>
            <person name="Alm E.J."/>
        </authorList>
    </citation>
    <scope>NUCLEOTIDE SEQUENCE [LARGE SCALE GENOMIC DNA]</scope>
    <source>
        <strain evidence="3 5">BIOML-A2</strain>
        <strain evidence="2 4">BIOML-A6</strain>
    </source>
</reference>
<dbReference type="Gene3D" id="3.40.50.2000">
    <property type="entry name" value="Glycogen Phosphorylase B"/>
    <property type="match status" value="2"/>
</dbReference>
<accession>A0A7J4YN99</accession>
<dbReference type="InterPro" id="IPR001296">
    <property type="entry name" value="Glyco_trans_1"/>
</dbReference>
<evidence type="ECO:0000313" key="2">
    <source>
        <dbReference type="EMBL" id="KAA5229859.1"/>
    </source>
</evidence>
<comment type="caution">
    <text evidence="2">The sequence shown here is derived from an EMBL/GenBank/DDBJ whole genome shotgun (WGS) entry which is preliminary data.</text>
</comment>
<dbReference type="CDD" id="cd03801">
    <property type="entry name" value="GT4_PimA-like"/>
    <property type="match status" value="1"/>
</dbReference>
<dbReference type="GO" id="GO:0016757">
    <property type="term" value="F:glycosyltransferase activity"/>
    <property type="evidence" value="ECO:0007669"/>
    <property type="project" value="InterPro"/>
</dbReference>